<protein>
    <submittedName>
        <fullName evidence="2">Uncharacterized protein</fullName>
    </submittedName>
</protein>
<reference evidence="2 3" key="1">
    <citation type="submission" date="2019-10" db="EMBL/GenBank/DDBJ databases">
        <title>Genomic and transcriptomic insights into the perfect genentic adaptation of a filamentous nitrogen-fixing cyanobacterium to rice fields.</title>
        <authorList>
            <person name="Chen Z."/>
        </authorList>
    </citation>
    <scope>NUCLEOTIDE SEQUENCE [LARGE SCALE GENOMIC DNA]</scope>
    <source>
        <strain evidence="2">CCNUC1</strain>
    </source>
</reference>
<keyword evidence="3" id="KW-1185">Reference proteome</keyword>
<gene>
    <name evidence="2" type="ORF">GXM_01991</name>
</gene>
<evidence type="ECO:0000313" key="2">
    <source>
        <dbReference type="EMBL" id="QFS44516.1"/>
    </source>
</evidence>
<feature type="region of interest" description="Disordered" evidence="1">
    <location>
        <begin position="1"/>
        <end position="26"/>
    </location>
</feature>
<sequence length="48" mass="5332">MSVNSRKSSFSTTFSDRTQPPKQNPVLYEALRGDNWGCRGMGGGEFSF</sequence>
<accession>A0A5P8VWJ9</accession>
<evidence type="ECO:0000313" key="3">
    <source>
        <dbReference type="Proteomes" id="UP000326678"/>
    </source>
</evidence>
<dbReference type="AlphaFoldDB" id="A0A5P8VWJ9"/>
<proteinExistence type="predicted"/>
<dbReference type="Proteomes" id="UP000326678">
    <property type="component" value="Chromosome Gxm1"/>
</dbReference>
<feature type="compositionally biased region" description="Polar residues" evidence="1">
    <location>
        <begin position="1"/>
        <end position="21"/>
    </location>
</feature>
<organism evidence="2 3">
    <name type="scientific">Nostoc sphaeroides CCNUC1</name>
    <dbReference type="NCBI Taxonomy" id="2653204"/>
    <lineage>
        <taxon>Bacteria</taxon>
        <taxon>Bacillati</taxon>
        <taxon>Cyanobacteriota</taxon>
        <taxon>Cyanophyceae</taxon>
        <taxon>Nostocales</taxon>
        <taxon>Nostocaceae</taxon>
        <taxon>Nostoc</taxon>
    </lineage>
</organism>
<dbReference type="RefSeq" id="WP_194198742.1">
    <property type="nucleotide sequence ID" value="NZ_CP045226.1"/>
</dbReference>
<evidence type="ECO:0000256" key="1">
    <source>
        <dbReference type="SAM" id="MobiDB-lite"/>
    </source>
</evidence>
<dbReference type="EMBL" id="CP045226">
    <property type="protein sequence ID" value="QFS44516.1"/>
    <property type="molecule type" value="Genomic_DNA"/>
</dbReference>
<dbReference type="KEGG" id="nsh:GXM_01991"/>
<name>A0A5P8VWJ9_9NOSO</name>